<name>A0A3P1SVN3_9GAMM</name>
<sequence length="71" mass="8151">MAEKSLSWGDQNDQSAEDNQRNKKFNEDWFFIAFLLFDRHSAGWARDAGLRKFKVAFSALLSVIGFGHLLT</sequence>
<protein>
    <submittedName>
        <fullName evidence="2">Uncharacterized protein</fullName>
    </submittedName>
</protein>
<dbReference type="EMBL" id="RQXV01000001">
    <property type="protein sequence ID" value="RRD01015.1"/>
    <property type="molecule type" value="Genomic_DNA"/>
</dbReference>
<dbReference type="Proteomes" id="UP000267535">
    <property type="component" value="Unassembled WGS sequence"/>
</dbReference>
<keyword evidence="3" id="KW-1185">Reference proteome</keyword>
<proteinExistence type="predicted"/>
<reference evidence="2 3" key="1">
    <citation type="submission" date="2018-11" db="EMBL/GenBank/DDBJ databases">
        <title>The draft genome sequence of Amphritea balenae JAMM 1525T.</title>
        <authorList>
            <person name="Fang Z."/>
            <person name="Zhang Y."/>
            <person name="Han X."/>
        </authorList>
    </citation>
    <scope>NUCLEOTIDE SEQUENCE [LARGE SCALE GENOMIC DNA]</scope>
    <source>
        <strain evidence="2 3">JAMM 1525</strain>
    </source>
</reference>
<comment type="caution">
    <text evidence="2">The sequence shown here is derived from an EMBL/GenBank/DDBJ whole genome shotgun (WGS) entry which is preliminary data.</text>
</comment>
<evidence type="ECO:0000313" key="3">
    <source>
        <dbReference type="Proteomes" id="UP000267535"/>
    </source>
</evidence>
<organism evidence="2 3">
    <name type="scientific">Amphritea balenae</name>
    <dbReference type="NCBI Taxonomy" id="452629"/>
    <lineage>
        <taxon>Bacteria</taxon>
        <taxon>Pseudomonadati</taxon>
        <taxon>Pseudomonadota</taxon>
        <taxon>Gammaproteobacteria</taxon>
        <taxon>Oceanospirillales</taxon>
        <taxon>Oceanospirillaceae</taxon>
        <taxon>Amphritea</taxon>
    </lineage>
</organism>
<accession>A0A3P1SVN3</accession>
<dbReference type="AlphaFoldDB" id="A0A3P1SVN3"/>
<evidence type="ECO:0000313" key="2">
    <source>
        <dbReference type="EMBL" id="RRD01015.1"/>
    </source>
</evidence>
<evidence type="ECO:0000256" key="1">
    <source>
        <dbReference type="SAM" id="MobiDB-lite"/>
    </source>
</evidence>
<gene>
    <name evidence="2" type="ORF">EHS89_00135</name>
</gene>
<feature type="region of interest" description="Disordered" evidence="1">
    <location>
        <begin position="1"/>
        <end position="20"/>
    </location>
</feature>
<dbReference type="RefSeq" id="WP_124924087.1">
    <property type="nucleotide sequence ID" value="NZ_BMOH01000001.1"/>
</dbReference>